<dbReference type="OrthoDB" id="17346at2759"/>
<evidence type="ECO:0000256" key="1">
    <source>
        <dbReference type="ARBA" id="ARBA00004496"/>
    </source>
</evidence>
<evidence type="ECO:0000259" key="7">
    <source>
        <dbReference type="Pfam" id="PF13890"/>
    </source>
</evidence>
<evidence type="ECO:0000313" key="8">
    <source>
        <dbReference type="EMBL" id="KAJ1731251.1"/>
    </source>
</evidence>
<sequence>MAGPAAAPAVAEDDENFELVDYTAASAWEKFVASIESRLSKWRVVDGSLGEFNLAELQSQCKDLVVRRKQDRQEVRAQISRLCTRVSHLSYKGTTYALTLSVHPLLHAGTLGAGSGLSAFDGQFPPDHVPELEVDHSQTEPEPAWHPLHRWSGSVAMLYLQYVGDSSHWYDTTPDSTDGVAGLGDNYSVSVETAKLLMSSMNIALHNARCRLPAFVPVGDAWRCLFTGRAIGSVRRQHQHQHQPVHEAGTSTKFDSVCLTPVPSAYLQLGGLLELFVDAFRMSAYAPPAATATPDSPAAILASEGTTHHAAHTWSFVADTVHLAALHTYRIRNTYSRDWNAASPDFYYRVGDLNVGPANDPLRLITLSALFQRAPCRAYIDPQSPGRDRLYLKTSSAWLLSARMLPAERERTMLTEVIEDAFVSWAQSASDTNRHRHLNLAEQMEAHAEITSDMLVDLFGAPAGSQISLPGLDSAARDKKALEAIEAELERSFAEVYTGDEATESRPLSAAQLAARMPHGTAVPHGSLLWRLSEIILVATAKRSADFWGAPSILTFLRLLWAMALKEIRWRWENSQLLPRIPTAAEHVAEAEGARSGSQTPALAASSATDSQTQTHFSVHLRYALAHQKLEMINCCTERKLRMRTHIKSQLRRQGGAGGGRRLLGTMRSGKASPGNAEASAADIGEFEDIGTYASDSEGFVSAEDDYISDGAGCGDKLVDDSSDASLLLDEASLCEGSSTAERPAPVRLPPNATALAAADRRVDVQTEESELGRSGHDANYIDVAIASSLDSNSGFHHVSDVYERDPPPDTASSAEDSSAPPAKQAEGVRPSTDRSETPGGIPETPDVEELGADERAGGLHQSSSLRLLETGQPMWIPRVQMQPVLTEDMLREHETILMSFGTSAEGAQQRAQLQCAELISDMESFKAANPRCSLADFVRWHSPRDWVVPEGADEMEGSLSVRMVAASGDGNLWQRLWSEARRVPADRQRLLFDDEVEAEKALHYLEGTPVHALFASLLPTMLLIAYERLYKQPVVHRIGLLRSRLAALGTRIAQRVDWAAVDPDSAVFGSLMDDLEDLEVQTSRCVSLLCKFPGQYTLVEAVVQRGRASVATRDAQKVVLRALSKFNILSAAPARREYVFTADLKSADAACPGVPQRMHVAIEDDKSIRVVYARGQAPLGPSP</sequence>
<feature type="region of interest" description="Disordered" evidence="6">
    <location>
        <begin position="589"/>
        <end position="609"/>
    </location>
</feature>
<keyword evidence="9" id="KW-1185">Reference proteome</keyword>
<name>A0A9W7YCY7_9FUNG</name>
<dbReference type="PANTHER" id="PTHR21422:SF9">
    <property type="entry name" value="RAB3 GTPASE-ACTIVATING PROTEIN CATALYTIC SUBUNIT"/>
    <property type="match status" value="1"/>
</dbReference>
<evidence type="ECO:0000256" key="3">
    <source>
        <dbReference type="ARBA" id="ARBA00015817"/>
    </source>
</evidence>
<feature type="compositionally biased region" description="Basic and acidic residues" evidence="6">
    <location>
        <begin position="798"/>
        <end position="808"/>
    </location>
</feature>
<dbReference type="Pfam" id="PF13890">
    <property type="entry name" value="Rab3-GTPase_cat"/>
    <property type="match status" value="1"/>
</dbReference>
<feature type="domain" description="Rab3GAP catalytic subunit conserved" evidence="7">
    <location>
        <begin position="854"/>
        <end position="1007"/>
    </location>
</feature>
<dbReference type="AlphaFoldDB" id="A0A9W7YCY7"/>
<dbReference type="Proteomes" id="UP001143981">
    <property type="component" value="Unassembled WGS sequence"/>
</dbReference>
<evidence type="ECO:0000256" key="6">
    <source>
        <dbReference type="SAM" id="MobiDB-lite"/>
    </source>
</evidence>
<comment type="caution">
    <text evidence="8">The sequence shown here is derived from an EMBL/GenBank/DDBJ whole genome shotgun (WGS) entry which is preliminary data.</text>
</comment>
<evidence type="ECO:0000313" key="9">
    <source>
        <dbReference type="Proteomes" id="UP001143981"/>
    </source>
</evidence>
<dbReference type="InterPro" id="IPR045700">
    <property type="entry name" value="Rab3GAP1"/>
</dbReference>
<comment type="similarity">
    <text evidence="2">Belongs to the Rab3-GAP catalytic subunit family.</text>
</comment>
<reference evidence="8" key="1">
    <citation type="submission" date="2022-07" db="EMBL/GenBank/DDBJ databases">
        <title>Phylogenomic reconstructions and comparative analyses of Kickxellomycotina fungi.</title>
        <authorList>
            <person name="Reynolds N.K."/>
            <person name="Stajich J.E."/>
            <person name="Barry K."/>
            <person name="Grigoriev I.V."/>
            <person name="Crous P."/>
            <person name="Smith M.E."/>
        </authorList>
    </citation>
    <scope>NUCLEOTIDE SEQUENCE</scope>
    <source>
        <strain evidence="8">BCRC 34381</strain>
    </source>
</reference>
<proteinExistence type="inferred from homology"/>
<evidence type="ECO:0000256" key="4">
    <source>
        <dbReference type="ARBA" id="ARBA00022468"/>
    </source>
</evidence>
<feature type="compositionally biased region" description="Low complexity" evidence="6">
    <location>
        <begin position="811"/>
        <end position="823"/>
    </location>
</feature>
<dbReference type="GO" id="GO:0005096">
    <property type="term" value="F:GTPase activator activity"/>
    <property type="evidence" value="ECO:0007669"/>
    <property type="project" value="UniProtKB-KW"/>
</dbReference>
<keyword evidence="4" id="KW-0343">GTPase activation</keyword>
<dbReference type="GO" id="GO:0005737">
    <property type="term" value="C:cytoplasm"/>
    <property type="evidence" value="ECO:0007669"/>
    <property type="project" value="UniProtKB-SubCell"/>
</dbReference>
<accession>A0A9W7YCY7</accession>
<protein>
    <recommendedName>
        <fullName evidence="3">Rab3 GTPase-activating protein catalytic subunit</fullName>
    </recommendedName>
</protein>
<dbReference type="EMBL" id="JANBOI010000350">
    <property type="protein sequence ID" value="KAJ1731251.1"/>
    <property type="molecule type" value="Genomic_DNA"/>
</dbReference>
<dbReference type="PANTHER" id="PTHR21422">
    <property type="entry name" value="RAB3 GTPASE-ACTIVATING PROTEIN CATALYTIC SUBUNIT"/>
    <property type="match status" value="1"/>
</dbReference>
<organism evidence="8 9">
    <name type="scientific">Coemansia biformis</name>
    <dbReference type="NCBI Taxonomy" id="1286918"/>
    <lineage>
        <taxon>Eukaryota</taxon>
        <taxon>Fungi</taxon>
        <taxon>Fungi incertae sedis</taxon>
        <taxon>Zoopagomycota</taxon>
        <taxon>Kickxellomycotina</taxon>
        <taxon>Kickxellomycetes</taxon>
        <taxon>Kickxellales</taxon>
        <taxon>Kickxellaceae</taxon>
        <taxon>Coemansia</taxon>
    </lineage>
</organism>
<comment type="subcellular location">
    <subcellularLocation>
        <location evidence="1">Cytoplasm</location>
    </subcellularLocation>
</comment>
<keyword evidence="5" id="KW-0963">Cytoplasm</keyword>
<gene>
    <name evidence="8" type="ORF">LPJ61_002620</name>
</gene>
<dbReference type="InterPro" id="IPR026147">
    <property type="entry name" value="Rab3GAP1_conserved"/>
</dbReference>
<feature type="region of interest" description="Disordered" evidence="6">
    <location>
        <begin position="797"/>
        <end position="849"/>
    </location>
</feature>
<feature type="region of interest" description="Disordered" evidence="6">
    <location>
        <begin position="649"/>
        <end position="677"/>
    </location>
</feature>
<evidence type="ECO:0000256" key="2">
    <source>
        <dbReference type="ARBA" id="ARBA00008856"/>
    </source>
</evidence>
<feature type="compositionally biased region" description="Polar residues" evidence="6">
    <location>
        <begin position="596"/>
        <end position="609"/>
    </location>
</feature>
<evidence type="ECO:0000256" key="5">
    <source>
        <dbReference type="ARBA" id="ARBA00022490"/>
    </source>
</evidence>